<protein>
    <submittedName>
        <fullName evidence="8">RagB/SusD family nutrient uptake outer membrane protein</fullName>
    </submittedName>
</protein>
<dbReference type="InterPro" id="IPR011990">
    <property type="entry name" value="TPR-like_helical_dom_sf"/>
</dbReference>
<evidence type="ECO:0000256" key="4">
    <source>
        <dbReference type="ARBA" id="ARBA00023136"/>
    </source>
</evidence>
<evidence type="ECO:0000313" key="9">
    <source>
        <dbReference type="Proteomes" id="UP001597525"/>
    </source>
</evidence>
<dbReference type="EMBL" id="JBHUPB010000014">
    <property type="protein sequence ID" value="MFD2969572.1"/>
    <property type="molecule type" value="Genomic_DNA"/>
</dbReference>
<dbReference type="SUPFAM" id="SSF48452">
    <property type="entry name" value="TPR-like"/>
    <property type="match status" value="1"/>
</dbReference>
<dbReference type="Proteomes" id="UP001597525">
    <property type="component" value="Unassembled WGS sequence"/>
</dbReference>
<reference evidence="9" key="1">
    <citation type="journal article" date="2019" name="Int. J. Syst. Evol. Microbiol.">
        <title>The Global Catalogue of Microorganisms (GCM) 10K type strain sequencing project: providing services to taxonomists for standard genome sequencing and annotation.</title>
        <authorList>
            <consortium name="The Broad Institute Genomics Platform"/>
            <consortium name="The Broad Institute Genome Sequencing Center for Infectious Disease"/>
            <person name="Wu L."/>
            <person name="Ma J."/>
        </authorList>
    </citation>
    <scope>NUCLEOTIDE SEQUENCE [LARGE SCALE GENOMIC DNA]</scope>
    <source>
        <strain evidence="9">KCTC 22814</strain>
    </source>
</reference>
<keyword evidence="4" id="KW-0472">Membrane</keyword>
<evidence type="ECO:0000259" key="7">
    <source>
        <dbReference type="Pfam" id="PF14322"/>
    </source>
</evidence>
<dbReference type="InterPro" id="IPR033985">
    <property type="entry name" value="SusD-like_N"/>
</dbReference>
<dbReference type="Pfam" id="PF07980">
    <property type="entry name" value="SusD_RagB"/>
    <property type="match status" value="1"/>
</dbReference>
<name>A0ABW6BL57_9SPHI</name>
<dbReference type="Gene3D" id="1.25.40.390">
    <property type="match status" value="1"/>
</dbReference>
<feature type="domain" description="RagB/SusD" evidence="6">
    <location>
        <begin position="362"/>
        <end position="453"/>
    </location>
</feature>
<dbReference type="Pfam" id="PF14322">
    <property type="entry name" value="SusD-like_3"/>
    <property type="match status" value="1"/>
</dbReference>
<keyword evidence="5" id="KW-0998">Cell outer membrane</keyword>
<dbReference type="InterPro" id="IPR012944">
    <property type="entry name" value="SusD_RagB_dom"/>
</dbReference>
<comment type="subcellular location">
    <subcellularLocation>
        <location evidence="1">Cell outer membrane</location>
    </subcellularLocation>
</comment>
<comment type="similarity">
    <text evidence="2">Belongs to the SusD family.</text>
</comment>
<evidence type="ECO:0000256" key="3">
    <source>
        <dbReference type="ARBA" id="ARBA00022729"/>
    </source>
</evidence>
<sequence length="487" mass="53068">MRFLYNSNKKITQSILGILLLALTAQGCKSDNGLYPVPTTSISGENVFDTPARIEGVVNGIYKSLKSASLYGGRYLLYQDVRGEDFINVTANSYTAYESWNNSYSSGSNDINNLWSAAYATINRANILIEGLSAGSSVISEEQAQAYIAEAKLLRALSYFSLVTVFSQPYNKDQGASPGLPLRLKAELDANNNDLARSTVAEVYAQIISDLDAAELGLPASYSTALLNTTRAHKNTARALKTRVYLTLNNYAKVIEEAKKLVPQTAAPFKAQQGVAHELQADIQTIFGTNYSSNESIFSMPMTATDALSGQSALGYIFNVNKEYYLNPTGILASSQWSTSDSRRNLLFTNSGKQYLKKYAKASPYVDYIPVVRYAEVLLNYAEAAAQQDQLLLSANLLKAVHARSDAAYSFAEAALSTRPGLLSALATERRIELLGEGFRGHDLLRHVQALPAKGDANIQTPSVAITAQNYIFPAPNTELATNKLFN</sequence>
<evidence type="ECO:0000256" key="5">
    <source>
        <dbReference type="ARBA" id="ARBA00023237"/>
    </source>
</evidence>
<evidence type="ECO:0000313" key="8">
    <source>
        <dbReference type="EMBL" id="MFD2969572.1"/>
    </source>
</evidence>
<feature type="domain" description="SusD-like N-terminal" evidence="7">
    <location>
        <begin position="47"/>
        <end position="246"/>
    </location>
</feature>
<dbReference type="RefSeq" id="WP_320185405.1">
    <property type="nucleotide sequence ID" value="NZ_CP138332.1"/>
</dbReference>
<proteinExistence type="inferred from homology"/>
<evidence type="ECO:0000256" key="2">
    <source>
        <dbReference type="ARBA" id="ARBA00006275"/>
    </source>
</evidence>
<keyword evidence="3" id="KW-0732">Signal</keyword>
<evidence type="ECO:0000259" key="6">
    <source>
        <dbReference type="Pfam" id="PF07980"/>
    </source>
</evidence>
<organism evidence="8 9">
    <name type="scientific">Sphingobacterium bambusae</name>
    <dbReference type="NCBI Taxonomy" id="662858"/>
    <lineage>
        <taxon>Bacteria</taxon>
        <taxon>Pseudomonadati</taxon>
        <taxon>Bacteroidota</taxon>
        <taxon>Sphingobacteriia</taxon>
        <taxon>Sphingobacteriales</taxon>
        <taxon>Sphingobacteriaceae</taxon>
        <taxon>Sphingobacterium</taxon>
    </lineage>
</organism>
<accession>A0ABW6BL57</accession>
<evidence type="ECO:0000256" key="1">
    <source>
        <dbReference type="ARBA" id="ARBA00004442"/>
    </source>
</evidence>
<keyword evidence="9" id="KW-1185">Reference proteome</keyword>
<dbReference type="PROSITE" id="PS51257">
    <property type="entry name" value="PROKAR_LIPOPROTEIN"/>
    <property type="match status" value="1"/>
</dbReference>
<gene>
    <name evidence="8" type="ORF">ACFS7Y_19415</name>
</gene>
<comment type="caution">
    <text evidence="8">The sequence shown here is derived from an EMBL/GenBank/DDBJ whole genome shotgun (WGS) entry which is preliminary data.</text>
</comment>
<dbReference type="CDD" id="cd08977">
    <property type="entry name" value="SusD"/>
    <property type="match status" value="1"/>
</dbReference>